<keyword evidence="2" id="KW-0732">Signal</keyword>
<evidence type="ECO:0000256" key="1">
    <source>
        <dbReference type="SAM" id="MobiDB-lite"/>
    </source>
</evidence>
<name>A0A4D4MDB3_STRAX</name>
<accession>A0A4D4MDB3</accession>
<evidence type="ECO:0008006" key="5">
    <source>
        <dbReference type="Google" id="ProtNLM"/>
    </source>
</evidence>
<organism evidence="3 4">
    <name type="scientific">Streptomyces avermitilis</name>
    <dbReference type="NCBI Taxonomy" id="33903"/>
    <lineage>
        <taxon>Bacteria</taxon>
        <taxon>Bacillati</taxon>
        <taxon>Actinomycetota</taxon>
        <taxon>Actinomycetes</taxon>
        <taxon>Kitasatosporales</taxon>
        <taxon>Streptomycetaceae</taxon>
        <taxon>Streptomyces</taxon>
    </lineage>
</organism>
<dbReference type="RefSeq" id="WP_010981790.1">
    <property type="nucleotide sequence ID" value="NZ_BAABTN010000125.1"/>
</dbReference>
<dbReference type="AlphaFoldDB" id="A0A4D4MDB3"/>
<protein>
    <recommendedName>
        <fullName evidence="5">Secreted protein</fullName>
    </recommendedName>
</protein>
<evidence type="ECO:0000313" key="3">
    <source>
        <dbReference type="EMBL" id="GDY69815.1"/>
    </source>
</evidence>
<feature type="chain" id="PRO_5020399706" description="Secreted protein" evidence="2">
    <location>
        <begin position="29"/>
        <end position="729"/>
    </location>
</feature>
<evidence type="ECO:0000313" key="4">
    <source>
        <dbReference type="Proteomes" id="UP000302139"/>
    </source>
</evidence>
<sequence>MRCMLLKAGVCGSAAVLALVTSPIVARAATLEPRIDLKVLVVDDGGPATGAITAELDSAGTPYTRVKLADSGRPQINAAFLSDTVSGRPRAKYQAVVLPNDNPFGAGSAEMATLATFEQTFGIRQADAYTYARPEVGLNYAQSPGYIGSLDGTTAQVTSAGNSGSFGYLAGSVPFEDNAPDVSESYGYLAVPLAQQQAGATFTSYVDAPIPGSSARGSLVGEYAHEGRRELVVNFVYNQYQEQYRLLSRGIVEWLTQGIHLGADRNYFAVHVDDVLLGDDRWNTSLNCTPGDVDCTPGGGATPDPIRMTAADAQYAKQWSAGHGLTLDMVFNGGGSEDYKAEHGGADPTADQLIADKSAFRWVNHTYQHPFLGCVQDVSVVPWKCSTDASGKIQWVSQADITSQITQNRTWAGGKGLALDNTELVTGEHSGMKVLPQQPDDNPNLAPSLNATGVKWLASDNSRDPQQRQIGSALTAPRFPMNVYYNAGHATEEVDEYNFVYTSRANGGSGICEGSSTTTCLSAPLDPQTGYTSYIVPLESRIALGHALSNDPRPVYMHQSNLAEDRIAYPVLDKILGDYTSLYAANTPLVNLRMKDIGTELKYRAAWAAAVKNNQVTAYRIGNTVTISSPNGTQTSATMPAGTTQKQLIGSTAFGAAYAGQLSGWTTPGTLQTSITLQLTTQATPAAPTGTGTGTGTAKVAAPAPALRVPSGVASPVPAGPGDTARRKR</sequence>
<dbReference type="GeneID" id="41537525"/>
<evidence type="ECO:0000256" key="2">
    <source>
        <dbReference type="SAM" id="SignalP"/>
    </source>
</evidence>
<gene>
    <name evidence="3" type="ORF">SAV14893_092080</name>
</gene>
<proteinExistence type="predicted"/>
<feature type="signal peptide" evidence="2">
    <location>
        <begin position="1"/>
        <end position="28"/>
    </location>
</feature>
<dbReference type="Proteomes" id="UP000302139">
    <property type="component" value="Unassembled WGS sequence"/>
</dbReference>
<feature type="compositionally biased region" description="Low complexity" evidence="1">
    <location>
        <begin position="684"/>
        <end position="706"/>
    </location>
</feature>
<comment type="caution">
    <text evidence="3">The sequence shown here is derived from an EMBL/GenBank/DDBJ whole genome shotgun (WGS) entry which is preliminary data.</text>
</comment>
<feature type="region of interest" description="Disordered" evidence="1">
    <location>
        <begin position="684"/>
        <end position="729"/>
    </location>
</feature>
<dbReference type="EMBL" id="BJHX01000003">
    <property type="protein sequence ID" value="GDY69815.1"/>
    <property type="molecule type" value="Genomic_DNA"/>
</dbReference>
<dbReference type="OMA" id="QYRWINH"/>
<reference evidence="3 4" key="1">
    <citation type="submission" date="2019-04" db="EMBL/GenBank/DDBJ databases">
        <title>Draft genome sequences of Streptomyces avermitilis NBRC 14893.</title>
        <authorList>
            <person name="Komaki H."/>
            <person name="Tamura T."/>
            <person name="Hosoyama A."/>
        </authorList>
    </citation>
    <scope>NUCLEOTIDE SEQUENCE [LARGE SCALE GENOMIC DNA]</scope>
    <source>
        <strain evidence="3 4">NBRC 14893</strain>
    </source>
</reference>